<dbReference type="PANTHER" id="PTHR42957:SF1">
    <property type="entry name" value="HELICASE MJ1565-RELATED"/>
    <property type="match status" value="1"/>
</dbReference>
<dbReference type="EMBL" id="BART01034015">
    <property type="protein sequence ID" value="GAH13562.1"/>
    <property type="molecule type" value="Genomic_DNA"/>
</dbReference>
<gene>
    <name evidence="2" type="ORF">S01H4_58264</name>
</gene>
<dbReference type="InterPro" id="IPR027417">
    <property type="entry name" value="P-loop_NTPase"/>
</dbReference>
<evidence type="ECO:0000313" key="2">
    <source>
        <dbReference type="EMBL" id="GAH13562.1"/>
    </source>
</evidence>
<reference evidence="2" key="1">
    <citation type="journal article" date="2014" name="Front. Microbiol.">
        <title>High frequency of phylogenetically diverse reductive dehalogenase-homologous genes in deep subseafloor sedimentary metagenomes.</title>
        <authorList>
            <person name="Kawai M."/>
            <person name="Futagami T."/>
            <person name="Toyoda A."/>
            <person name="Takaki Y."/>
            <person name="Nishi S."/>
            <person name="Hori S."/>
            <person name="Arai W."/>
            <person name="Tsubouchi T."/>
            <person name="Morono Y."/>
            <person name="Uchiyama I."/>
            <person name="Ito T."/>
            <person name="Fujiyama A."/>
            <person name="Inagaki F."/>
            <person name="Takami H."/>
        </authorList>
    </citation>
    <scope>NUCLEOTIDE SEQUENCE</scope>
    <source>
        <strain evidence="2">Expedition CK06-06</strain>
    </source>
</reference>
<dbReference type="AlphaFoldDB" id="X1D093"/>
<accession>X1D093</accession>
<feature type="non-terminal residue" evidence="2">
    <location>
        <position position="220"/>
    </location>
</feature>
<evidence type="ECO:0000259" key="1">
    <source>
        <dbReference type="Pfam" id="PF01935"/>
    </source>
</evidence>
<protein>
    <recommendedName>
        <fullName evidence="1">Helicase HerA central domain-containing protein</fullName>
    </recommendedName>
</protein>
<sequence length="220" mass="24571">EKKLGGSLNIGRYYALDSSLGSNVNIDIIHPHIVLICGKRGYGKSHTIGVFIEEIARLEKKVRENLGVVVFDTLGIFWTTQFPNNAEAENLNRWSQVPEGFDINLLVPKKFVEEYKNKGIDADSFSIRVSELSSYHWCQLFGVRANDPLGIILTRTVLKMQSSSTHFSIAELLTCIQNDTRGDSTVKDAAENFLTMADSWGVFDKDGISIRDLVRRGTTG</sequence>
<dbReference type="Gene3D" id="3.40.50.300">
    <property type="entry name" value="P-loop containing nucleotide triphosphate hydrolases"/>
    <property type="match status" value="1"/>
</dbReference>
<name>X1D093_9ZZZZ</name>
<organism evidence="2">
    <name type="scientific">marine sediment metagenome</name>
    <dbReference type="NCBI Taxonomy" id="412755"/>
    <lineage>
        <taxon>unclassified sequences</taxon>
        <taxon>metagenomes</taxon>
        <taxon>ecological metagenomes</taxon>
    </lineage>
</organism>
<dbReference type="InterPro" id="IPR008571">
    <property type="entry name" value="HerA-like"/>
</dbReference>
<proteinExistence type="predicted"/>
<comment type="caution">
    <text evidence="2">The sequence shown here is derived from an EMBL/GenBank/DDBJ whole genome shotgun (WGS) entry which is preliminary data.</text>
</comment>
<feature type="non-terminal residue" evidence="2">
    <location>
        <position position="1"/>
    </location>
</feature>
<dbReference type="Pfam" id="PF01935">
    <property type="entry name" value="DUF87"/>
    <property type="match status" value="1"/>
</dbReference>
<dbReference type="PANTHER" id="PTHR42957">
    <property type="entry name" value="HELICASE MJ1565-RELATED"/>
    <property type="match status" value="1"/>
</dbReference>
<dbReference type="InterPro" id="IPR002789">
    <property type="entry name" value="HerA_central"/>
</dbReference>
<feature type="domain" description="Helicase HerA central" evidence="1">
    <location>
        <begin position="23"/>
        <end position="181"/>
    </location>
</feature>